<evidence type="ECO:0000256" key="1">
    <source>
        <dbReference type="SAM" id="MobiDB-lite"/>
    </source>
</evidence>
<dbReference type="InterPro" id="IPR041413">
    <property type="entry name" value="MLTR_LBD"/>
</dbReference>
<evidence type="ECO:0000259" key="2">
    <source>
        <dbReference type="Pfam" id="PF17765"/>
    </source>
</evidence>
<accession>A0ABV6V8E3</accession>
<comment type="caution">
    <text evidence="3">The sequence shown here is derived from an EMBL/GenBank/DDBJ whole genome shotgun (WGS) entry which is preliminary data.</text>
</comment>
<feature type="domain" description="MmyB-like transcription regulator ligand binding" evidence="2">
    <location>
        <begin position="129"/>
        <end position="293"/>
    </location>
</feature>
<dbReference type="Proteomes" id="UP001592582">
    <property type="component" value="Unassembled WGS sequence"/>
</dbReference>
<keyword evidence="4" id="KW-1185">Reference proteome</keyword>
<dbReference type="RefSeq" id="WP_380506571.1">
    <property type="nucleotide sequence ID" value="NZ_JBHEZX010000004.1"/>
</dbReference>
<proteinExistence type="predicted"/>
<dbReference type="PANTHER" id="PTHR35010">
    <property type="entry name" value="BLL4672 PROTEIN-RELATED"/>
    <property type="match status" value="1"/>
</dbReference>
<dbReference type="EMBL" id="JBHEZX010000004">
    <property type="protein sequence ID" value="MFC1409918.1"/>
    <property type="molecule type" value="Genomic_DNA"/>
</dbReference>
<feature type="compositionally biased region" description="Low complexity" evidence="1">
    <location>
        <begin position="13"/>
        <end position="22"/>
    </location>
</feature>
<organism evidence="3 4">
    <name type="scientific">Streptacidiphilus alkalitolerans</name>
    <dbReference type="NCBI Taxonomy" id="3342712"/>
    <lineage>
        <taxon>Bacteria</taxon>
        <taxon>Bacillati</taxon>
        <taxon>Actinomycetota</taxon>
        <taxon>Actinomycetes</taxon>
        <taxon>Kitasatosporales</taxon>
        <taxon>Streptomycetaceae</taxon>
        <taxon>Streptacidiphilus</taxon>
    </lineage>
</organism>
<name>A0ABV6V8E3_9ACTN</name>
<evidence type="ECO:0000313" key="4">
    <source>
        <dbReference type="Proteomes" id="UP001592582"/>
    </source>
</evidence>
<feature type="region of interest" description="Disordered" evidence="1">
    <location>
        <begin position="1"/>
        <end position="25"/>
    </location>
</feature>
<evidence type="ECO:0000313" key="3">
    <source>
        <dbReference type="EMBL" id="MFC1409918.1"/>
    </source>
</evidence>
<gene>
    <name evidence="3" type="ORF">ACEZDG_11585</name>
</gene>
<reference evidence="3 4" key="1">
    <citation type="submission" date="2024-09" db="EMBL/GenBank/DDBJ databases">
        <authorList>
            <person name="Lee S.D."/>
        </authorList>
    </citation>
    <scope>NUCLEOTIDE SEQUENCE [LARGE SCALE GENOMIC DNA]</scope>
    <source>
        <strain evidence="3 4">N1-1</strain>
    </source>
</reference>
<sequence>MATAPAPLELVHSAPASSAAPAKPEELRRRELAGFLRSRRERISPEQVGLPALGRRRTPGLRREEVAQLAAVGVTWYTWLEQARDIQVSTQVLDAIARGLLLDPNERQHLFILAGAPDPAPPALCPTITPSVQAVMEQLEPLPCVAVNSRYDVLAYNRTYGRMIGDLDAVAPEDRNLLLLCFTHPDWKRALVDYEAATSMMVAKFRAAMADHIAEPAWKALLKRLTLASPEFEAKWRQHEVRTSGSGDKRFLSPEVGLLHFDFTTLWLGPRESTRLISYTPADEETRERVERLHALAVKGG</sequence>
<protein>
    <submittedName>
        <fullName evidence="3">Helix-turn-helix transcriptional regulator</fullName>
    </submittedName>
</protein>
<dbReference type="Pfam" id="PF17765">
    <property type="entry name" value="MLTR_LBD"/>
    <property type="match status" value="1"/>
</dbReference>
<dbReference type="Pfam" id="PF13560">
    <property type="entry name" value="HTH_31"/>
    <property type="match status" value="1"/>
</dbReference>
<dbReference type="PANTHER" id="PTHR35010:SF2">
    <property type="entry name" value="BLL4672 PROTEIN"/>
    <property type="match status" value="1"/>
</dbReference>
<dbReference type="Gene3D" id="3.30.450.180">
    <property type="match status" value="1"/>
</dbReference>